<evidence type="ECO:0000313" key="2">
    <source>
        <dbReference type="WBParaSite" id="JU765_v2.g20639.t1"/>
    </source>
</evidence>
<proteinExistence type="predicted"/>
<dbReference type="Proteomes" id="UP000887576">
    <property type="component" value="Unplaced"/>
</dbReference>
<evidence type="ECO:0000313" key="1">
    <source>
        <dbReference type="Proteomes" id="UP000887576"/>
    </source>
</evidence>
<protein>
    <submittedName>
        <fullName evidence="2">Uncharacterized protein</fullName>
    </submittedName>
</protein>
<organism evidence="1 2">
    <name type="scientific">Panagrolaimus sp. JU765</name>
    <dbReference type="NCBI Taxonomy" id="591449"/>
    <lineage>
        <taxon>Eukaryota</taxon>
        <taxon>Metazoa</taxon>
        <taxon>Ecdysozoa</taxon>
        <taxon>Nematoda</taxon>
        <taxon>Chromadorea</taxon>
        <taxon>Rhabditida</taxon>
        <taxon>Tylenchina</taxon>
        <taxon>Panagrolaimomorpha</taxon>
        <taxon>Panagrolaimoidea</taxon>
        <taxon>Panagrolaimidae</taxon>
        <taxon>Panagrolaimus</taxon>
    </lineage>
</organism>
<name>A0AC34QZB9_9BILA</name>
<reference evidence="2" key="1">
    <citation type="submission" date="2022-11" db="UniProtKB">
        <authorList>
            <consortium name="WormBaseParasite"/>
        </authorList>
    </citation>
    <scope>IDENTIFICATION</scope>
</reference>
<dbReference type="WBParaSite" id="JU765_v2.g20639.t1">
    <property type="protein sequence ID" value="JU765_v2.g20639.t1"/>
    <property type="gene ID" value="JU765_v2.g20639"/>
</dbReference>
<accession>A0AC34QZB9</accession>
<sequence length="182" mass="20401">MAALPYELVDIGANLTHGAFKKDFSQVLERAKQAGIKKIMITGVSEKLSEDAAKLVENYPGFMYFTAGVHPHDAKDFNDSTSLDILRNLASHPQCVAIGECGLDFNRNFSPQDVQKKVFEKQVSLAVELQKPLFIHEREAFTDMNLILDKFENKPKLVIHCFTGTAEELEGYVKKGYYIGLT</sequence>